<dbReference type="SUPFAM" id="SSF52218">
    <property type="entry name" value="Flavoproteins"/>
    <property type="match status" value="1"/>
</dbReference>
<dbReference type="Gene3D" id="3.30.70.20">
    <property type="match status" value="1"/>
</dbReference>
<evidence type="ECO:0000313" key="6">
    <source>
        <dbReference type="EMBL" id="MFL0250931.1"/>
    </source>
</evidence>
<keyword evidence="4" id="KW-0411">Iron-sulfur</keyword>
<accession>A0ABW8TFC6</accession>
<evidence type="ECO:0000256" key="2">
    <source>
        <dbReference type="ARBA" id="ARBA00022723"/>
    </source>
</evidence>
<sequence>MNKEILIICESMYHGNTKKLAAAMARKLNCRLLNCEEASSENIEDYKIIGLGSGIYFTAHHPKLLEAAGKMNNGQKAFIFSTHGSPFLGKYHNSLKTILDKQGIPVIGEFSSRGYDCTGPYIIVGGGNKGKPNENDEMKAARFVNRILPQYCKGTDTVHNGHNVEIRYNECIGCNKCYAVCPMKVFEIKDKKPIIKNEADCTHCSLCINNCPEQAISIHHSLKEAIAIAKRHARRTSL</sequence>
<name>A0ABW8TFC6_9CLOT</name>
<reference evidence="6 7" key="1">
    <citation type="submission" date="2024-11" db="EMBL/GenBank/DDBJ databases">
        <authorList>
            <person name="Heng Y.C."/>
            <person name="Lim A.C.H."/>
            <person name="Lee J.K.Y."/>
            <person name="Kittelmann S."/>
        </authorList>
    </citation>
    <scope>NUCLEOTIDE SEQUENCE [LARGE SCALE GENOMIC DNA]</scope>
    <source>
        <strain evidence="6 7">WILCCON 0114</strain>
    </source>
</reference>
<dbReference type="Pfam" id="PF12724">
    <property type="entry name" value="Flavodoxin_5"/>
    <property type="match status" value="1"/>
</dbReference>
<evidence type="ECO:0000313" key="7">
    <source>
        <dbReference type="Proteomes" id="UP001623592"/>
    </source>
</evidence>
<keyword evidence="2" id="KW-0479">Metal-binding</keyword>
<feature type="domain" description="4Fe-4S ferredoxin-type" evidence="5">
    <location>
        <begin position="162"/>
        <end position="191"/>
    </location>
</feature>
<evidence type="ECO:0000256" key="4">
    <source>
        <dbReference type="ARBA" id="ARBA00023014"/>
    </source>
</evidence>
<evidence type="ECO:0000256" key="1">
    <source>
        <dbReference type="ARBA" id="ARBA00022485"/>
    </source>
</evidence>
<evidence type="ECO:0000256" key="3">
    <source>
        <dbReference type="ARBA" id="ARBA00023004"/>
    </source>
</evidence>
<dbReference type="InterPro" id="IPR050572">
    <property type="entry name" value="Fe-S_Ferredoxin"/>
</dbReference>
<dbReference type="PANTHER" id="PTHR43687:SF5">
    <property type="entry name" value="4FE-4S FERREDOXIN-TYPE DOMAIN-CONTAINING PROTEIN"/>
    <property type="match status" value="1"/>
</dbReference>
<dbReference type="InterPro" id="IPR017896">
    <property type="entry name" value="4Fe4S_Fe-S-bd"/>
</dbReference>
<dbReference type="InterPro" id="IPR029039">
    <property type="entry name" value="Flavoprotein-like_sf"/>
</dbReference>
<dbReference type="Proteomes" id="UP001623592">
    <property type="component" value="Unassembled WGS sequence"/>
</dbReference>
<dbReference type="PROSITE" id="PS51379">
    <property type="entry name" value="4FE4S_FER_2"/>
    <property type="match status" value="2"/>
</dbReference>
<keyword evidence="3" id="KW-0408">Iron</keyword>
<dbReference type="PANTHER" id="PTHR43687">
    <property type="entry name" value="ADENYLYLSULFATE REDUCTASE, BETA SUBUNIT"/>
    <property type="match status" value="1"/>
</dbReference>
<evidence type="ECO:0000259" key="5">
    <source>
        <dbReference type="PROSITE" id="PS51379"/>
    </source>
</evidence>
<dbReference type="Gene3D" id="3.40.50.360">
    <property type="match status" value="1"/>
</dbReference>
<dbReference type="InterPro" id="IPR026816">
    <property type="entry name" value="Flavodoxin_dom"/>
</dbReference>
<dbReference type="SUPFAM" id="SSF54862">
    <property type="entry name" value="4Fe-4S ferredoxins"/>
    <property type="match status" value="1"/>
</dbReference>
<organism evidence="6 7">
    <name type="scientific">Clostridium neuense</name>
    <dbReference type="NCBI Taxonomy" id="1728934"/>
    <lineage>
        <taxon>Bacteria</taxon>
        <taxon>Bacillati</taxon>
        <taxon>Bacillota</taxon>
        <taxon>Clostridia</taxon>
        <taxon>Eubacteriales</taxon>
        <taxon>Clostridiaceae</taxon>
        <taxon>Clostridium</taxon>
    </lineage>
</organism>
<dbReference type="RefSeq" id="WP_406787590.1">
    <property type="nucleotide sequence ID" value="NZ_JBJIAA010000008.1"/>
</dbReference>
<comment type="caution">
    <text evidence="6">The sequence shown here is derived from an EMBL/GenBank/DDBJ whole genome shotgun (WGS) entry which is preliminary data.</text>
</comment>
<dbReference type="Pfam" id="PF13187">
    <property type="entry name" value="Fer4_9"/>
    <property type="match status" value="1"/>
</dbReference>
<keyword evidence="1" id="KW-0004">4Fe-4S</keyword>
<dbReference type="EMBL" id="JBJIAA010000008">
    <property type="protein sequence ID" value="MFL0250931.1"/>
    <property type="molecule type" value="Genomic_DNA"/>
</dbReference>
<proteinExistence type="predicted"/>
<gene>
    <name evidence="6" type="ORF">ACJDT4_10905</name>
</gene>
<dbReference type="InterPro" id="IPR017900">
    <property type="entry name" value="4Fe4S_Fe_S_CS"/>
</dbReference>
<keyword evidence="7" id="KW-1185">Reference proteome</keyword>
<dbReference type="PROSITE" id="PS00198">
    <property type="entry name" value="4FE4S_FER_1"/>
    <property type="match status" value="1"/>
</dbReference>
<protein>
    <submittedName>
        <fullName evidence="6">4Fe-4S dicluster domain-containing protein</fullName>
    </submittedName>
</protein>
<feature type="domain" description="4Fe-4S ferredoxin-type" evidence="5">
    <location>
        <begin position="192"/>
        <end position="221"/>
    </location>
</feature>